<reference evidence="1" key="1">
    <citation type="submission" date="2020-10" db="EMBL/GenBank/DDBJ databases">
        <title>Genome Sequence of Monilinia vaccinii-corymbosi Sheds Light on Mummy Berry Disease Infection of Blueberry and Mating Type.</title>
        <authorList>
            <person name="Yow A.G."/>
            <person name="Zhang Y."/>
            <person name="Bansal K."/>
            <person name="Eacker S.M."/>
            <person name="Sullivan S."/>
            <person name="Liachko I."/>
            <person name="Cubeta M.A."/>
            <person name="Rollins J.A."/>
            <person name="Ashrafi H."/>
        </authorList>
    </citation>
    <scope>NUCLEOTIDE SEQUENCE</scope>
    <source>
        <strain evidence="1">RL-1</strain>
    </source>
</reference>
<sequence length="116" mass="12845">MSTRLSALNQPDSAEAFAAAMANNTFAWYSFLISLANYLQKTEKQTDAFSTDFQLKKSISVCKVKRCYNFVSCFLQKSCDSFIPILVPVINSLFTDSATSTKSAKTVLSFTISIKP</sequence>
<proteinExistence type="predicted"/>
<organism evidence="1 2">
    <name type="scientific">Monilinia vaccinii-corymbosi</name>
    <dbReference type="NCBI Taxonomy" id="61207"/>
    <lineage>
        <taxon>Eukaryota</taxon>
        <taxon>Fungi</taxon>
        <taxon>Dikarya</taxon>
        <taxon>Ascomycota</taxon>
        <taxon>Pezizomycotina</taxon>
        <taxon>Leotiomycetes</taxon>
        <taxon>Helotiales</taxon>
        <taxon>Sclerotiniaceae</taxon>
        <taxon>Monilinia</taxon>
    </lineage>
</organism>
<evidence type="ECO:0000313" key="1">
    <source>
        <dbReference type="EMBL" id="QSZ31954.1"/>
    </source>
</evidence>
<accession>A0A8A3P633</accession>
<evidence type="ECO:0000313" key="2">
    <source>
        <dbReference type="Proteomes" id="UP000672032"/>
    </source>
</evidence>
<dbReference type="AlphaFoldDB" id="A0A8A3P633"/>
<gene>
    <name evidence="1" type="ORF">DSL72_001523</name>
</gene>
<dbReference type="EMBL" id="CP063406">
    <property type="protein sequence ID" value="QSZ31954.1"/>
    <property type="molecule type" value="Genomic_DNA"/>
</dbReference>
<keyword evidence="2" id="KW-1185">Reference proteome</keyword>
<protein>
    <submittedName>
        <fullName evidence="1">Uncharacterized protein</fullName>
    </submittedName>
</protein>
<dbReference type="Proteomes" id="UP000672032">
    <property type="component" value="Chromosome 2"/>
</dbReference>
<name>A0A8A3P633_9HELO</name>